<name>A0A518GTE1_9PLAN</name>
<feature type="domain" description="Ketosynthase family 3 (KS3)" evidence="9">
    <location>
        <begin position="645"/>
        <end position="1068"/>
    </location>
</feature>
<evidence type="ECO:0000313" key="12">
    <source>
        <dbReference type="Proteomes" id="UP000315349"/>
    </source>
</evidence>
<dbReference type="Pfam" id="PF16197">
    <property type="entry name" value="KAsynt_C_assoc"/>
    <property type="match status" value="1"/>
</dbReference>
<keyword evidence="11" id="KW-0012">Acyltransferase</keyword>
<dbReference type="SMART" id="SM00825">
    <property type="entry name" value="PKS_KS"/>
    <property type="match status" value="1"/>
</dbReference>
<keyword evidence="12" id="KW-1185">Reference proteome</keyword>
<evidence type="ECO:0000256" key="2">
    <source>
        <dbReference type="ARBA" id="ARBA00022450"/>
    </source>
</evidence>
<dbReference type="InterPro" id="IPR032821">
    <property type="entry name" value="PKS_assoc"/>
</dbReference>
<dbReference type="GO" id="GO:0071770">
    <property type="term" value="P:DIM/DIP cell wall layer assembly"/>
    <property type="evidence" value="ECO:0007669"/>
    <property type="project" value="TreeGrafter"/>
</dbReference>
<dbReference type="InterPro" id="IPR049900">
    <property type="entry name" value="PKS_mFAS_DH"/>
</dbReference>
<feature type="domain" description="PKS/mFAS DH" evidence="10">
    <location>
        <begin position="1555"/>
        <end position="1846"/>
    </location>
</feature>
<dbReference type="InterPro" id="IPR040097">
    <property type="entry name" value="FAAL/FAAC"/>
</dbReference>
<dbReference type="CDD" id="cd00833">
    <property type="entry name" value="PKS"/>
    <property type="match status" value="1"/>
</dbReference>
<feature type="region of interest" description="Disordered" evidence="7">
    <location>
        <begin position="2113"/>
        <end position="2143"/>
    </location>
</feature>
<evidence type="ECO:0000313" key="11">
    <source>
        <dbReference type="EMBL" id="QDV31858.1"/>
    </source>
</evidence>
<dbReference type="InterPro" id="IPR042099">
    <property type="entry name" value="ANL_N_sf"/>
</dbReference>
<accession>A0A518GTE1</accession>
<organism evidence="11 12">
    <name type="scientific">Planctopirus ephydatiae</name>
    <dbReference type="NCBI Taxonomy" id="2528019"/>
    <lineage>
        <taxon>Bacteria</taxon>
        <taxon>Pseudomonadati</taxon>
        <taxon>Planctomycetota</taxon>
        <taxon>Planctomycetia</taxon>
        <taxon>Planctomycetales</taxon>
        <taxon>Planctomycetaceae</taxon>
        <taxon>Planctopirus</taxon>
    </lineage>
</organism>
<evidence type="ECO:0000256" key="6">
    <source>
        <dbReference type="PROSITE-ProRule" id="PRU01363"/>
    </source>
</evidence>
<dbReference type="GO" id="GO:0031177">
    <property type="term" value="F:phosphopantetheine binding"/>
    <property type="evidence" value="ECO:0007669"/>
    <property type="project" value="InterPro"/>
</dbReference>
<dbReference type="InterPro" id="IPR045851">
    <property type="entry name" value="AMP-bd_C_sf"/>
</dbReference>
<dbReference type="Gene3D" id="3.10.129.110">
    <property type="entry name" value="Polyketide synthase dehydratase"/>
    <property type="match status" value="1"/>
</dbReference>
<feature type="domain" description="Carrier" evidence="8">
    <location>
        <begin position="2169"/>
        <end position="2250"/>
    </location>
</feature>
<dbReference type="SUPFAM" id="SSF52151">
    <property type="entry name" value="FabD/lysophospholipase-like"/>
    <property type="match status" value="1"/>
</dbReference>
<dbReference type="Gene3D" id="3.40.47.10">
    <property type="match status" value="1"/>
</dbReference>
<evidence type="ECO:0000259" key="9">
    <source>
        <dbReference type="PROSITE" id="PS52004"/>
    </source>
</evidence>
<feature type="active site" description="Proton donor; for dehydratase activity" evidence="6">
    <location>
        <position position="1752"/>
    </location>
</feature>
<dbReference type="PROSITE" id="PS52004">
    <property type="entry name" value="KS3_2"/>
    <property type="match status" value="1"/>
</dbReference>
<reference evidence="11 12" key="1">
    <citation type="submission" date="2019-02" db="EMBL/GenBank/DDBJ databases">
        <title>Deep-cultivation of Planctomycetes and their phenomic and genomic characterization uncovers novel biology.</title>
        <authorList>
            <person name="Wiegand S."/>
            <person name="Jogler M."/>
            <person name="Boedeker C."/>
            <person name="Pinto D."/>
            <person name="Vollmers J."/>
            <person name="Rivas-Marin E."/>
            <person name="Kohn T."/>
            <person name="Peeters S.H."/>
            <person name="Heuer A."/>
            <person name="Rast P."/>
            <person name="Oberbeckmann S."/>
            <person name="Bunk B."/>
            <person name="Jeske O."/>
            <person name="Meyerdierks A."/>
            <person name="Storesund J.E."/>
            <person name="Kallscheuer N."/>
            <person name="Luecker S."/>
            <person name="Lage O.M."/>
            <person name="Pohl T."/>
            <person name="Merkel B.J."/>
            <person name="Hornburger P."/>
            <person name="Mueller R.-W."/>
            <person name="Bruemmer F."/>
            <person name="Labrenz M."/>
            <person name="Spormann A.M."/>
            <person name="Op den Camp H."/>
            <person name="Overmann J."/>
            <person name="Amann R."/>
            <person name="Jetten M.S.M."/>
            <person name="Mascher T."/>
            <person name="Medema M.H."/>
            <person name="Devos D.P."/>
            <person name="Kaster A.-K."/>
            <person name="Ovreas L."/>
            <person name="Rohde M."/>
            <person name="Galperin M.Y."/>
            <person name="Jogler C."/>
        </authorList>
    </citation>
    <scope>NUCLEOTIDE SEQUENCE [LARGE SCALE GENOMIC DNA]</scope>
    <source>
        <strain evidence="11 12">Spb1</strain>
    </source>
</reference>
<evidence type="ECO:0000256" key="5">
    <source>
        <dbReference type="ARBA" id="ARBA00054155"/>
    </source>
</evidence>
<dbReference type="PROSITE" id="PS52019">
    <property type="entry name" value="PKS_MFAS_DH"/>
    <property type="match status" value="1"/>
</dbReference>
<feature type="region of interest" description="Disordered" evidence="7">
    <location>
        <begin position="613"/>
        <end position="636"/>
    </location>
</feature>
<evidence type="ECO:0000256" key="4">
    <source>
        <dbReference type="ARBA" id="ARBA00022679"/>
    </source>
</evidence>
<dbReference type="Pfam" id="PF00550">
    <property type="entry name" value="PP-binding"/>
    <property type="match status" value="1"/>
</dbReference>
<dbReference type="PANTHER" id="PTHR43775:SF37">
    <property type="entry name" value="SI:DKEY-61P9.11"/>
    <property type="match status" value="1"/>
</dbReference>
<evidence type="ECO:0000256" key="1">
    <source>
        <dbReference type="ARBA" id="ARBA00006432"/>
    </source>
</evidence>
<comment type="similarity">
    <text evidence="1">Belongs to the ATP-dependent AMP-binding enzyme family.</text>
</comment>
<dbReference type="GO" id="GO:0004312">
    <property type="term" value="F:fatty acid synthase activity"/>
    <property type="evidence" value="ECO:0007669"/>
    <property type="project" value="TreeGrafter"/>
</dbReference>
<dbReference type="InterPro" id="IPR020841">
    <property type="entry name" value="PKS_Beta-ketoAc_synthase_dom"/>
</dbReference>
<dbReference type="CDD" id="cd05931">
    <property type="entry name" value="FAAL"/>
    <property type="match status" value="1"/>
</dbReference>
<dbReference type="InterPro" id="IPR020845">
    <property type="entry name" value="AMP-binding_CS"/>
</dbReference>
<dbReference type="InterPro" id="IPR014031">
    <property type="entry name" value="Ketoacyl_synth_C"/>
</dbReference>
<dbReference type="EC" id="2.3.1.41" evidence="11"/>
<dbReference type="InterPro" id="IPR016039">
    <property type="entry name" value="Thiolase-like"/>
</dbReference>
<dbReference type="PANTHER" id="PTHR43775">
    <property type="entry name" value="FATTY ACID SYNTHASE"/>
    <property type="match status" value="1"/>
</dbReference>
<keyword evidence="3" id="KW-0597">Phosphoprotein</keyword>
<dbReference type="EMBL" id="CP036299">
    <property type="protein sequence ID" value="QDV31858.1"/>
    <property type="molecule type" value="Genomic_DNA"/>
</dbReference>
<dbReference type="Pfam" id="PF00698">
    <property type="entry name" value="Acyl_transf_1"/>
    <property type="match status" value="1"/>
</dbReference>
<dbReference type="PROSITE" id="PS50075">
    <property type="entry name" value="CARRIER"/>
    <property type="match status" value="1"/>
</dbReference>
<dbReference type="SUPFAM" id="SSF53901">
    <property type="entry name" value="Thiolase-like"/>
    <property type="match status" value="1"/>
</dbReference>
<comment type="function">
    <text evidence="5">Involved in production of the polyketide antibiotic thailandamide.</text>
</comment>
<dbReference type="Gene3D" id="1.10.1200.10">
    <property type="entry name" value="ACP-like"/>
    <property type="match status" value="1"/>
</dbReference>
<keyword evidence="2" id="KW-0596">Phosphopantetheine</keyword>
<dbReference type="PROSITE" id="PS00606">
    <property type="entry name" value="KS3_1"/>
    <property type="match status" value="1"/>
</dbReference>
<feature type="compositionally biased region" description="Polar residues" evidence="7">
    <location>
        <begin position="2124"/>
        <end position="2138"/>
    </location>
</feature>
<dbReference type="Pfam" id="PF14765">
    <property type="entry name" value="PS-DH"/>
    <property type="match status" value="1"/>
</dbReference>
<dbReference type="SUPFAM" id="SSF47336">
    <property type="entry name" value="ACP-like"/>
    <property type="match status" value="1"/>
</dbReference>
<dbReference type="InterPro" id="IPR036736">
    <property type="entry name" value="ACP-like_sf"/>
</dbReference>
<dbReference type="InterPro" id="IPR049551">
    <property type="entry name" value="PKS_DH_C"/>
</dbReference>
<dbReference type="Gene3D" id="3.30.70.3290">
    <property type="match status" value="1"/>
</dbReference>
<dbReference type="InterPro" id="IPR018201">
    <property type="entry name" value="Ketoacyl_synth_AS"/>
</dbReference>
<evidence type="ECO:0000256" key="7">
    <source>
        <dbReference type="SAM" id="MobiDB-lite"/>
    </source>
</evidence>
<dbReference type="InterPro" id="IPR020807">
    <property type="entry name" value="PKS_DH"/>
</dbReference>
<dbReference type="InterPro" id="IPR001227">
    <property type="entry name" value="Ac_transferase_dom_sf"/>
</dbReference>
<dbReference type="InterPro" id="IPR042104">
    <property type="entry name" value="PKS_dehydratase_sf"/>
</dbReference>
<dbReference type="InterPro" id="IPR014030">
    <property type="entry name" value="Ketoacyl_synth_N"/>
</dbReference>
<dbReference type="PROSITE" id="PS00455">
    <property type="entry name" value="AMP_BINDING"/>
    <property type="match status" value="1"/>
</dbReference>
<dbReference type="OrthoDB" id="219272at2"/>
<gene>
    <name evidence="11" type="ORF">Spb1_38040</name>
</gene>
<dbReference type="InterPro" id="IPR016036">
    <property type="entry name" value="Malonyl_transacylase_ACP-bd"/>
</dbReference>
<dbReference type="GO" id="GO:0004315">
    <property type="term" value="F:3-oxoacyl-[acyl-carrier-protein] synthase activity"/>
    <property type="evidence" value="ECO:0007669"/>
    <property type="project" value="UniProtKB-EC"/>
</dbReference>
<dbReference type="InterPro" id="IPR014043">
    <property type="entry name" value="Acyl_transferase_dom"/>
</dbReference>
<dbReference type="InterPro" id="IPR050091">
    <property type="entry name" value="PKS_NRPS_Biosynth_Enz"/>
</dbReference>
<dbReference type="SMART" id="SM00826">
    <property type="entry name" value="PKS_DH"/>
    <property type="match status" value="1"/>
</dbReference>
<sequence>MLTPSLITTNDRLCLAEVLAWRAEHFGDRRAFSFFRRLEDGCISITYAELYARARAVASLLSSHGISGERAVLLFDSGFEFIEALLGCWLAGVIAVPAPLPAPNKRSSRLEGILLDCDSKTILCTAATREELRLPAMDERFEVIAIGGSEGFSTDRPDIARFERPLDSHLVTTSPYATNPESVALLQYTSGSTGTPKGVRVTHGNILANVAAMSDRLGCTPADTGLSWLPMFHDMGLIGGVLLPLYAGFETVLFPPVSFIERPLAWLHAISCLDVTITGGPNFAYNICSRRAAAQGTAGLDLSSWRVAFCGSEHVCVETLQQFAQDFSKVGFHKEALLPCYGLAEATLFVSGRGRGELFGTIQVDREHLSHGRIVIKEADQTTLGTEPHGDLAPKNFKTLMSCGSAASGHDIVICDPKEDRLAPARSEGEICVAGPSVTPGYWSSEHKFVTLPVQDGQAQEGQISNRPGNSTRQYLRTGDLGFMHGGELFVTGRLKDLIIVRGVNICPHDIEEAVAGAHAAVRAGGIVAFSVGEHGHEQGAVAFELERSFINRVDLDTLFNAIHATVAEETGVVLDTIVALKPHRIPRTSSGKLQRSLCRRLYTESRLEGILGQSRRRSASTSEKLSPKRTHISGHIATKSQIDADPIAVVGMACRFPQADSIDDFDRLLSESRDAITSVGSNRWDPADYQAADGKELPIRFGGFCEGIDQFDASYFGITPREAEKMDPQQRMLLEVSWNALLDAGLGGPQLNGTNMGVFVGVGNSDYSKLNVLASPNYGAVDAYSGTGNAHSLAANRLSYTYGLRGPSLSIDTACSSSLVALHYACQSLRTHECESALVGGVNALLSPAVSIAFSHARMLSPDGQCFAFDTRANGYVRGEGCGVVVLKRLSDAERNGDRVLGIIRGTAVNHVGRSRSITVPDAEAQRQVILTALAASGLQPDDLDYIEAHGTGTPLGDPVEMDAIKSVFGHREESRPCYFGSVKSNIGHLETAAGIASLIKVLMMFGREQLYPQRNLKSLNPECDLYGTCLQPALEVCTWPLPARTRRAGINSFGFGGTNAHAILEGPDSSAKPDIFAKPEIANPLTVGPVLEPQTSNRPVHLLRVSAYSEVAARKAAADNAAWLARHVTDETLADFCYTINTASDMEEYREVAIASDVASMQANLSLLSSQEGSFAVSKRLTGDAPKIAFLCTGQGSQYLGMGRELYRSQPVFRDRINCCDRILRGHLDRSLISILFGDKDGQSEIGLTQYAQPALFSIEWALGELWQNWGIRPAAMMGHSVGEYAAACLAGVLSVEDALLLVAERGRLMATLPTRGGMISVMASAEVVRELLANSGLEISIAAENGPRMCVISGTQADLHEITAQLRGKRIATQVLSCSEGFHSHLVDPILPQLGLAASRVQHAAARVPLVSNLTGALLAEGQVLDAGYWQEHAREAVLFEKGMRTLVDMGIDCFLEIGPSPTLLALGRTCVSSTRLRWLASLRTGQPDWQVIAKTLEGLVSLGAPIDWRAFDKPYARRRVRVPSYPFERQRYWLPETTPSAATSGSASVNHPSLGKRVSLTDSSVVFEARLNSTMGDQANEHRLLGTPILPASAVISMGFAACRAAGQLGPLAISDLSIEKPVGWDNSADRVLRTEIAAKDSSVLSIVISSHEPNGIAPLVHATANRSCALPPHSPEGPLELAAITSRCEDAVEADQFYTSLRQFGVDYRLEARHLTGIRAGQIERLACYQFDSAFGTAKTLSPVMIDTGLQLLLSTAASNDDATVHSPYVATRIGQAFLECRSSNQVWIHATVDHATATTGMVSLLEQPLRGHVSFVDENGHALLRLVDVELQPIAQKFPTEPQSVLNPSLSREIRQPVNSLLQSEIDRPPARWILVCDRGGLAESLAYQLRELDNEVSLIELAGHYGHNSKAAECALTACGSPLPKAPIGLKEHLAALVASLPKASVRTHLIDFRSLDLPANEIAPSSQRSNPDWPDDQTMNELAILREKLDGEHQLAGMLAVVTRCTLNSKVASPTNTRCSHDGLPSIESHYPQILSQADLRLIQIGADGNADLPSLLAELVFGEPRRVVCLCGSGRRKSSRPLAENGVGVVVPIQLEVGVFETTSNGSPIREASGRSLSESALGGSQTRHGLSHGSRLAISPSTVEVNGDAGWLDRLLSNEVPEKRHALLQTHFLDMLTRVTGQDRRLIKPADNIRRLGLDSLMMMELKNSIEMSLGITLNLTLLFQDPSIERLVSFSIDLWNQSKGNDRKSSHPRPSKKPVAQGASE</sequence>
<dbReference type="Gene3D" id="3.40.366.10">
    <property type="entry name" value="Malonyl-Coenzyme A Acyl Carrier Protein, domain 2"/>
    <property type="match status" value="1"/>
</dbReference>
<dbReference type="InterPro" id="IPR016035">
    <property type="entry name" value="Acyl_Trfase/lysoPLipase"/>
</dbReference>
<dbReference type="InterPro" id="IPR020806">
    <property type="entry name" value="PKS_PP-bd"/>
</dbReference>
<dbReference type="InterPro" id="IPR049552">
    <property type="entry name" value="PKS_DH_N"/>
</dbReference>
<feature type="region of interest" description="N-terminal hotdog fold" evidence="6">
    <location>
        <begin position="1555"/>
        <end position="1678"/>
    </location>
</feature>
<dbReference type="Gene3D" id="3.30.300.30">
    <property type="match status" value="1"/>
</dbReference>
<evidence type="ECO:0000259" key="10">
    <source>
        <dbReference type="PROSITE" id="PS52019"/>
    </source>
</evidence>
<dbReference type="FunFam" id="3.40.366.10:FF:000002">
    <property type="entry name" value="Probable polyketide synthase 2"/>
    <property type="match status" value="1"/>
</dbReference>
<dbReference type="FunFam" id="3.40.50.12780:FF:000013">
    <property type="entry name" value="Long-chain-fatty-acid--AMP ligase FadD32"/>
    <property type="match status" value="1"/>
</dbReference>
<feature type="region of interest" description="Disordered" evidence="7">
    <location>
        <begin position="2254"/>
        <end position="2276"/>
    </location>
</feature>
<evidence type="ECO:0000256" key="3">
    <source>
        <dbReference type="ARBA" id="ARBA00022553"/>
    </source>
</evidence>
<dbReference type="KEGG" id="peh:Spb1_38040"/>
<dbReference type="SUPFAM" id="SSF56801">
    <property type="entry name" value="Acetyl-CoA synthetase-like"/>
    <property type="match status" value="1"/>
</dbReference>
<dbReference type="InterPro" id="IPR009081">
    <property type="entry name" value="PP-bd_ACP"/>
</dbReference>
<evidence type="ECO:0000259" key="8">
    <source>
        <dbReference type="PROSITE" id="PS50075"/>
    </source>
</evidence>
<dbReference type="SMART" id="SM00823">
    <property type="entry name" value="PKS_PP"/>
    <property type="match status" value="1"/>
</dbReference>
<keyword evidence="4 11" id="KW-0808">Transferase</keyword>
<dbReference type="Pfam" id="PF02801">
    <property type="entry name" value="Ketoacyl-synt_C"/>
    <property type="match status" value="1"/>
</dbReference>
<feature type="region of interest" description="C-terminal hotdog fold" evidence="6">
    <location>
        <begin position="1694"/>
        <end position="1846"/>
    </location>
</feature>
<feature type="active site" description="Proton acceptor; for dehydratase activity" evidence="6">
    <location>
        <position position="1586"/>
    </location>
</feature>
<dbReference type="SUPFAM" id="SSF55048">
    <property type="entry name" value="Probable ACP-binding domain of malonyl-CoA ACP transacylase"/>
    <property type="match status" value="1"/>
</dbReference>
<protein>
    <submittedName>
        <fullName evidence="11">Phenolphthiocerol synthesis polyketide synthase type I Pks15/1</fullName>
        <ecNumber evidence="11">2.3.1.41</ecNumber>
    </submittedName>
</protein>
<dbReference type="GO" id="GO:0005737">
    <property type="term" value="C:cytoplasm"/>
    <property type="evidence" value="ECO:0007669"/>
    <property type="project" value="TreeGrafter"/>
</dbReference>
<dbReference type="Pfam" id="PF00109">
    <property type="entry name" value="ketoacyl-synt"/>
    <property type="match status" value="1"/>
</dbReference>
<dbReference type="Pfam" id="PF21089">
    <property type="entry name" value="PKS_DH_N"/>
    <property type="match status" value="1"/>
</dbReference>
<dbReference type="Proteomes" id="UP000315349">
    <property type="component" value="Chromosome"/>
</dbReference>
<dbReference type="RefSeq" id="WP_145303408.1">
    <property type="nucleotide sequence ID" value="NZ_CP036299.1"/>
</dbReference>
<dbReference type="SMART" id="SM00827">
    <property type="entry name" value="PKS_AT"/>
    <property type="match status" value="1"/>
</dbReference>
<dbReference type="Gene3D" id="3.40.50.12780">
    <property type="entry name" value="N-terminal domain of ligase-like"/>
    <property type="match status" value="1"/>
</dbReference>
<dbReference type="GO" id="GO:0005886">
    <property type="term" value="C:plasma membrane"/>
    <property type="evidence" value="ECO:0007669"/>
    <property type="project" value="TreeGrafter"/>
</dbReference>
<dbReference type="InterPro" id="IPR000873">
    <property type="entry name" value="AMP-dep_synth/lig_dom"/>
</dbReference>
<dbReference type="FunFam" id="3.40.47.10:FF:000019">
    <property type="entry name" value="Polyketide synthase type I"/>
    <property type="match status" value="1"/>
</dbReference>
<proteinExistence type="inferred from homology"/>
<dbReference type="Pfam" id="PF00501">
    <property type="entry name" value="AMP-binding"/>
    <property type="match status" value="1"/>
</dbReference>
<dbReference type="GO" id="GO:0006633">
    <property type="term" value="P:fatty acid biosynthetic process"/>
    <property type="evidence" value="ECO:0007669"/>
    <property type="project" value="InterPro"/>
</dbReference>